<dbReference type="EMBL" id="JABBNT010000006">
    <property type="protein sequence ID" value="NMM46570.1"/>
    <property type="molecule type" value="Genomic_DNA"/>
</dbReference>
<protein>
    <submittedName>
        <fullName evidence="2">Uncharacterized protein</fullName>
    </submittedName>
</protein>
<reference evidence="2 3" key="1">
    <citation type="submission" date="2020-04" db="EMBL/GenBank/DDBJ databases">
        <title>Rhodospirillaceae bacterium KN72 isolated from deep sea.</title>
        <authorList>
            <person name="Zhang D.-C."/>
        </authorList>
    </citation>
    <scope>NUCLEOTIDE SEQUENCE [LARGE SCALE GENOMIC DNA]</scope>
    <source>
        <strain evidence="2 3">KN72</strain>
    </source>
</reference>
<proteinExistence type="predicted"/>
<accession>A0A7Y0E3I3</accession>
<evidence type="ECO:0000256" key="1">
    <source>
        <dbReference type="SAM" id="MobiDB-lite"/>
    </source>
</evidence>
<dbReference type="Proteomes" id="UP000539372">
    <property type="component" value="Unassembled WGS sequence"/>
</dbReference>
<keyword evidence="3" id="KW-1185">Reference proteome</keyword>
<evidence type="ECO:0000313" key="2">
    <source>
        <dbReference type="EMBL" id="NMM46570.1"/>
    </source>
</evidence>
<dbReference type="RefSeq" id="WP_169626966.1">
    <property type="nucleotide sequence ID" value="NZ_JABBNT010000006.1"/>
</dbReference>
<name>A0A7Y0E3I3_9PROT</name>
<evidence type="ECO:0000313" key="3">
    <source>
        <dbReference type="Proteomes" id="UP000539372"/>
    </source>
</evidence>
<sequence>MRRKEVWERIRNSGASCTENRDRGRPSEFASETADATGVDKSTINRAVSRAEKIAPDVLAEVSGTEHDKGVELDALKRLSPDEQRS</sequence>
<gene>
    <name evidence="2" type="ORF">HH303_18915</name>
</gene>
<dbReference type="AlphaFoldDB" id="A0A7Y0E3I3"/>
<feature type="region of interest" description="Disordered" evidence="1">
    <location>
        <begin position="15"/>
        <end position="37"/>
    </location>
</feature>
<comment type="caution">
    <text evidence="2">The sequence shown here is derived from an EMBL/GenBank/DDBJ whole genome shotgun (WGS) entry which is preliminary data.</text>
</comment>
<organism evidence="2 3">
    <name type="scientific">Pacificispira spongiicola</name>
    <dbReference type="NCBI Taxonomy" id="2729598"/>
    <lineage>
        <taxon>Bacteria</taxon>
        <taxon>Pseudomonadati</taxon>
        <taxon>Pseudomonadota</taxon>
        <taxon>Alphaproteobacteria</taxon>
        <taxon>Rhodospirillales</taxon>
        <taxon>Rhodospirillaceae</taxon>
        <taxon>Pacificispira</taxon>
    </lineage>
</organism>